<protein>
    <recommendedName>
        <fullName evidence="2">GIY-YIG domain-containing protein</fullName>
    </recommendedName>
</protein>
<organism evidence="3 4">
    <name type="scientific">Candidatus Berkelbacteria bacterium RIFCSPHIGHO2_12_FULL_36_9</name>
    <dbReference type="NCBI Taxonomy" id="1797469"/>
    <lineage>
        <taxon>Bacteria</taxon>
        <taxon>Candidatus Berkelbacteria</taxon>
    </lineage>
</organism>
<comment type="caution">
    <text evidence="3">The sequence shown here is derived from an EMBL/GenBank/DDBJ whole genome shotgun (WGS) entry which is preliminary data.</text>
</comment>
<evidence type="ECO:0000259" key="2">
    <source>
        <dbReference type="PROSITE" id="PS50164"/>
    </source>
</evidence>
<dbReference type="InterPro" id="IPR050190">
    <property type="entry name" value="UPF0213_domain"/>
</dbReference>
<dbReference type="Gene3D" id="3.40.1440.10">
    <property type="entry name" value="GIY-YIG endonuclease"/>
    <property type="match status" value="1"/>
</dbReference>
<dbReference type="Proteomes" id="UP000176451">
    <property type="component" value="Unassembled WGS sequence"/>
</dbReference>
<accession>A0A1F5EJ70</accession>
<comment type="similarity">
    <text evidence="1">Belongs to the UPF0213 family.</text>
</comment>
<dbReference type="AlphaFoldDB" id="A0A1F5EJ70"/>
<gene>
    <name evidence="3" type="ORF">A3F08_00640</name>
</gene>
<dbReference type="CDD" id="cd10456">
    <property type="entry name" value="GIY-YIG_UPF0213"/>
    <property type="match status" value="1"/>
</dbReference>
<evidence type="ECO:0000256" key="1">
    <source>
        <dbReference type="ARBA" id="ARBA00007435"/>
    </source>
</evidence>
<dbReference type="PANTHER" id="PTHR34477:SF1">
    <property type="entry name" value="UPF0213 PROTEIN YHBQ"/>
    <property type="match status" value="1"/>
</dbReference>
<dbReference type="EMBL" id="MEZV01000015">
    <property type="protein sequence ID" value="OGD67380.1"/>
    <property type="molecule type" value="Genomic_DNA"/>
</dbReference>
<reference evidence="3 4" key="1">
    <citation type="journal article" date="2016" name="Nat. Commun.">
        <title>Thousands of microbial genomes shed light on interconnected biogeochemical processes in an aquifer system.</title>
        <authorList>
            <person name="Anantharaman K."/>
            <person name="Brown C.T."/>
            <person name="Hug L.A."/>
            <person name="Sharon I."/>
            <person name="Castelle C.J."/>
            <person name="Probst A.J."/>
            <person name="Thomas B.C."/>
            <person name="Singh A."/>
            <person name="Wilkins M.J."/>
            <person name="Karaoz U."/>
            <person name="Brodie E.L."/>
            <person name="Williams K.H."/>
            <person name="Hubbard S.S."/>
            <person name="Banfield J.F."/>
        </authorList>
    </citation>
    <scope>NUCLEOTIDE SEQUENCE [LARGE SCALE GENOMIC DNA]</scope>
</reference>
<evidence type="ECO:0000313" key="3">
    <source>
        <dbReference type="EMBL" id="OGD67380.1"/>
    </source>
</evidence>
<dbReference type="SUPFAM" id="SSF82771">
    <property type="entry name" value="GIY-YIG endonuclease"/>
    <property type="match status" value="1"/>
</dbReference>
<evidence type="ECO:0000313" key="4">
    <source>
        <dbReference type="Proteomes" id="UP000176451"/>
    </source>
</evidence>
<proteinExistence type="inferred from homology"/>
<dbReference type="PANTHER" id="PTHR34477">
    <property type="entry name" value="UPF0213 PROTEIN YHBQ"/>
    <property type="match status" value="1"/>
</dbReference>
<dbReference type="InterPro" id="IPR000305">
    <property type="entry name" value="GIY-YIG_endonuc"/>
</dbReference>
<sequence length="80" mass="9628">MFYVYILELANKQYYTGYTEDILTRVKDHNFGKCETTRKYRPVKLVWFCCFNDKNSALKFEKYLKSGSGIAFRNRHIINK</sequence>
<dbReference type="Pfam" id="PF01541">
    <property type="entry name" value="GIY-YIG"/>
    <property type="match status" value="1"/>
</dbReference>
<dbReference type="PROSITE" id="PS50164">
    <property type="entry name" value="GIY_YIG"/>
    <property type="match status" value="1"/>
</dbReference>
<dbReference type="InterPro" id="IPR035901">
    <property type="entry name" value="GIY-YIG_endonuc_sf"/>
</dbReference>
<feature type="domain" description="GIY-YIG" evidence="2">
    <location>
        <begin position="1"/>
        <end position="78"/>
    </location>
</feature>
<name>A0A1F5EJ70_9BACT</name>